<accession>A0ABN8YEA9</accession>
<evidence type="ECO:0000313" key="3">
    <source>
        <dbReference type="Proteomes" id="UP001176941"/>
    </source>
</evidence>
<organism evidence="2 3">
    <name type="scientific">Rangifer tarandus platyrhynchus</name>
    <name type="common">Svalbard reindeer</name>
    <dbReference type="NCBI Taxonomy" id="3082113"/>
    <lineage>
        <taxon>Eukaryota</taxon>
        <taxon>Metazoa</taxon>
        <taxon>Chordata</taxon>
        <taxon>Craniata</taxon>
        <taxon>Vertebrata</taxon>
        <taxon>Euteleostomi</taxon>
        <taxon>Mammalia</taxon>
        <taxon>Eutheria</taxon>
        <taxon>Laurasiatheria</taxon>
        <taxon>Artiodactyla</taxon>
        <taxon>Ruminantia</taxon>
        <taxon>Pecora</taxon>
        <taxon>Cervidae</taxon>
        <taxon>Odocoileinae</taxon>
        <taxon>Rangifer</taxon>
    </lineage>
</organism>
<keyword evidence="3" id="KW-1185">Reference proteome</keyword>
<dbReference type="EMBL" id="OX459952">
    <property type="protein sequence ID" value="CAI9158191.1"/>
    <property type="molecule type" value="Genomic_DNA"/>
</dbReference>
<name>A0ABN8YEA9_RANTA</name>
<proteinExistence type="predicted"/>
<feature type="region of interest" description="Disordered" evidence="1">
    <location>
        <begin position="140"/>
        <end position="172"/>
    </location>
</feature>
<gene>
    <name evidence="2" type="ORF">MRATA1EN1_LOCUS7153</name>
</gene>
<evidence type="ECO:0000313" key="2">
    <source>
        <dbReference type="EMBL" id="CAI9158191.1"/>
    </source>
</evidence>
<evidence type="ECO:0000256" key="1">
    <source>
        <dbReference type="SAM" id="MobiDB-lite"/>
    </source>
</evidence>
<sequence length="172" mass="18481">MDCSPPGFSVHGIFQARVLEWVAISFSRGSSRPRDQTQVSALQADALPSEPPGKPSVLPQASPKRTETRAAKSWKPKISRNSPLKPGHPLHLPRTVRRAHGHHALGPTLGNVTSSPMCSLHNFGGISLVFSPQTPHLPSALPPGGCRIQSPLVPPPPPPRRRPVTSHLDCNN</sequence>
<reference evidence="2" key="1">
    <citation type="submission" date="2023-04" db="EMBL/GenBank/DDBJ databases">
        <authorList>
            <consortium name="ELIXIR-Norway"/>
        </authorList>
    </citation>
    <scope>NUCLEOTIDE SEQUENCE [LARGE SCALE GENOMIC DNA]</scope>
</reference>
<protein>
    <submittedName>
        <fullName evidence="2">Uncharacterized protein</fullName>
    </submittedName>
</protein>
<dbReference type="Proteomes" id="UP001176941">
    <property type="component" value="Chromosome 16"/>
</dbReference>
<feature type="region of interest" description="Disordered" evidence="1">
    <location>
        <begin position="29"/>
        <end position="92"/>
    </location>
</feature>